<dbReference type="RefSeq" id="WP_065119105.1">
    <property type="nucleotide sequence ID" value="NZ_LZKQ01000028.1"/>
</dbReference>
<dbReference type="EMBL" id="LZKQ01000028">
    <property type="protein sequence ID" value="OBI91352.1"/>
    <property type="molecule type" value="Genomic_DNA"/>
</dbReference>
<dbReference type="AlphaFoldDB" id="A0A1A3CY98"/>
<evidence type="ECO:0000313" key="2">
    <source>
        <dbReference type="Proteomes" id="UP000093795"/>
    </source>
</evidence>
<sequence>MRLDNAAVRSIADQFSAASELIDDAARMHLAQLTFGGGRAGRSYAAGGDGVRAGLAGLAGDLARWSRAAAEIAAALREGAERYADAELYAAARIA</sequence>
<dbReference type="GO" id="GO:0009306">
    <property type="term" value="P:protein secretion"/>
    <property type="evidence" value="ECO:0007669"/>
    <property type="project" value="InterPro"/>
</dbReference>
<accession>A0A1A3CY98</accession>
<dbReference type="STRING" id="1790.A5645_19630"/>
<dbReference type="Proteomes" id="UP000093795">
    <property type="component" value="Unassembled WGS sequence"/>
</dbReference>
<protein>
    <recommendedName>
        <fullName evidence="3">ESX-1 secretion-associated protein</fullName>
    </recommendedName>
</protein>
<proteinExistence type="predicted"/>
<dbReference type="OrthoDB" id="4763847at2"/>
<evidence type="ECO:0008006" key="3">
    <source>
        <dbReference type="Google" id="ProtNLM"/>
    </source>
</evidence>
<organism evidence="1 2">
    <name type="scientific">Mycobacterium asiaticum</name>
    <dbReference type="NCBI Taxonomy" id="1790"/>
    <lineage>
        <taxon>Bacteria</taxon>
        <taxon>Bacillati</taxon>
        <taxon>Actinomycetota</taxon>
        <taxon>Actinomycetes</taxon>
        <taxon>Mycobacteriales</taxon>
        <taxon>Mycobacteriaceae</taxon>
        <taxon>Mycobacterium</taxon>
    </lineage>
</organism>
<comment type="caution">
    <text evidence="1">The sequence shown here is derived from an EMBL/GenBank/DDBJ whole genome shotgun (WGS) entry which is preliminary data.</text>
</comment>
<dbReference type="InterPro" id="IPR022536">
    <property type="entry name" value="EspC"/>
</dbReference>
<dbReference type="Pfam" id="PF10824">
    <property type="entry name" value="T7SS_ESX_EspC"/>
    <property type="match status" value="1"/>
</dbReference>
<reference evidence="1 2" key="1">
    <citation type="submission" date="2016-06" db="EMBL/GenBank/DDBJ databases">
        <authorList>
            <person name="Kjaerup R.B."/>
            <person name="Dalgaard T.S."/>
            <person name="Juul-Madsen H.R."/>
        </authorList>
    </citation>
    <scope>NUCLEOTIDE SEQUENCE [LARGE SCALE GENOMIC DNA]</scope>
    <source>
        <strain evidence="1 2">1081914.2</strain>
    </source>
</reference>
<evidence type="ECO:0000313" key="1">
    <source>
        <dbReference type="EMBL" id="OBI91352.1"/>
    </source>
</evidence>
<gene>
    <name evidence="1" type="ORF">A9X01_10665</name>
</gene>
<name>A0A1A3CY98_MYCAS</name>